<dbReference type="PATRIC" id="fig|616990.3.peg.2175"/>
<dbReference type="GO" id="GO:0071555">
    <property type="term" value="P:cell wall organization"/>
    <property type="evidence" value="ECO:0007669"/>
    <property type="project" value="UniProtKB-KW"/>
</dbReference>
<dbReference type="PANTHER" id="PTHR30404:SF0">
    <property type="entry name" value="N-ACETYLMURAMOYL-L-ALANINE AMIDASE AMIC"/>
    <property type="match status" value="1"/>
</dbReference>
<accession>A0A0R2LV29</accession>
<dbReference type="InterPro" id="IPR003646">
    <property type="entry name" value="SH3-like_bac-type"/>
</dbReference>
<gene>
    <name evidence="6" type="ORF">IV54_GL002060</name>
</gene>
<dbReference type="GO" id="GO:0008745">
    <property type="term" value="F:N-acetylmuramoyl-L-alanine amidase activity"/>
    <property type="evidence" value="ECO:0007669"/>
    <property type="project" value="InterPro"/>
</dbReference>
<dbReference type="RefSeq" id="WP_057878487.1">
    <property type="nucleotide sequence ID" value="NZ_JQCA01000058.1"/>
</dbReference>
<dbReference type="OrthoDB" id="9806267at2"/>
<keyword evidence="1" id="KW-0378">Hydrolase</keyword>
<dbReference type="PANTHER" id="PTHR30404">
    <property type="entry name" value="N-ACETYLMURAMOYL-L-ALANINE AMIDASE"/>
    <property type="match status" value="1"/>
</dbReference>
<dbReference type="Pfam" id="PF01520">
    <property type="entry name" value="Amidase_3"/>
    <property type="match status" value="1"/>
</dbReference>
<dbReference type="EMBL" id="JQCA01000058">
    <property type="protein sequence ID" value="KRO03771.1"/>
    <property type="molecule type" value="Genomic_DNA"/>
</dbReference>
<keyword evidence="3" id="KW-1133">Transmembrane helix</keyword>
<comment type="caution">
    <text evidence="6">The sequence shown here is derived from an EMBL/GenBank/DDBJ whole genome shotgun (WGS) entry which is preliminary data.</text>
</comment>
<dbReference type="AlphaFoldDB" id="A0A0R2LV29"/>
<evidence type="ECO:0000256" key="3">
    <source>
        <dbReference type="SAM" id="Phobius"/>
    </source>
</evidence>
<dbReference type="SMART" id="SM00646">
    <property type="entry name" value="Ami_3"/>
    <property type="match status" value="1"/>
</dbReference>
<dbReference type="CDD" id="cd02696">
    <property type="entry name" value="MurNAc-LAA"/>
    <property type="match status" value="1"/>
</dbReference>
<keyword evidence="7" id="KW-1185">Reference proteome</keyword>
<dbReference type="SUPFAM" id="SSF53187">
    <property type="entry name" value="Zn-dependent exopeptidases"/>
    <property type="match status" value="1"/>
</dbReference>
<organism evidence="6 7">
    <name type="scientific">Levilactobacillus paucivorans</name>
    <dbReference type="NCBI Taxonomy" id="616990"/>
    <lineage>
        <taxon>Bacteria</taxon>
        <taxon>Bacillati</taxon>
        <taxon>Bacillota</taxon>
        <taxon>Bacilli</taxon>
        <taxon>Lactobacillales</taxon>
        <taxon>Lactobacillaceae</taxon>
        <taxon>Levilactobacillus</taxon>
    </lineage>
</organism>
<proteinExistence type="predicted"/>
<keyword evidence="3" id="KW-0812">Transmembrane</keyword>
<name>A0A0R2LV29_9LACO</name>
<dbReference type="Pfam" id="PF08239">
    <property type="entry name" value="SH3_3"/>
    <property type="match status" value="1"/>
</dbReference>
<dbReference type="SMART" id="SM00287">
    <property type="entry name" value="SH3b"/>
    <property type="match status" value="1"/>
</dbReference>
<feature type="domain" description="MurNAc-LAA" evidence="5">
    <location>
        <begin position="171"/>
        <end position="279"/>
    </location>
</feature>
<keyword evidence="3" id="KW-0472">Membrane</keyword>
<dbReference type="Gene3D" id="2.30.30.40">
    <property type="entry name" value="SH3 Domains"/>
    <property type="match status" value="1"/>
</dbReference>
<dbReference type="Gene3D" id="3.40.630.40">
    <property type="entry name" value="Zn-dependent exopeptidases"/>
    <property type="match status" value="1"/>
</dbReference>
<dbReference type="GO" id="GO:0030288">
    <property type="term" value="C:outer membrane-bounded periplasmic space"/>
    <property type="evidence" value="ECO:0007669"/>
    <property type="project" value="TreeGrafter"/>
</dbReference>
<protein>
    <submittedName>
        <fullName evidence="6">N-acetylmuramoyl-L-alanine amidase</fullName>
    </submittedName>
</protein>
<dbReference type="GO" id="GO:0009253">
    <property type="term" value="P:peptidoglycan catabolic process"/>
    <property type="evidence" value="ECO:0007669"/>
    <property type="project" value="InterPro"/>
</dbReference>
<evidence type="ECO:0000256" key="2">
    <source>
        <dbReference type="ARBA" id="ARBA00023316"/>
    </source>
</evidence>
<dbReference type="STRING" id="616990.IV54_GL002060"/>
<dbReference type="InterPro" id="IPR050695">
    <property type="entry name" value="N-acetylmuramoyl_amidase_3"/>
</dbReference>
<feature type="transmembrane region" description="Helical" evidence="3">
    <location>
        <begin position="12"/>
        <end position="36"/>
    </location>
</feature>
<sequence length="283" mass="32428">MVNNRIPLWKQPLVILRTIITIGTILIVCDLAAQYFCEPKITAQKINLRDEPTPNGHIVEKLAYGTRVKVEEKDPYTKWWRVKVRHRQGWIASWLIHQTKYRATNSLAETTIVLDPGHGGVDSGTIGINGAMEKTYTLPTALAVAKILRSKYSRVVLTRKSDQSVSLSRRVKIANDDKSTLFISFHFNSAGKKNAAQGFEIFQYHRNAHNFSRRLNTDFTNLPLVDRGISFGNFEVLRDNQRPSVLIEMGFMDSTHDFSYIETKAYRRLVARDVVKGITRYMR</sequence>
<evidence type="ECO:0000313" key="7">
    <source>
        <dbReference type="Proteomes" id="UP000051906"/>
    </source>
</evidence>
<keyword evidence="2" id="KW-0961">Cell wall biogenesis/degradation</keyword>
<dbReference type="Proteomes" id="UP000051906">
    <property type="component" value="Unassembled WGS sequence"/>
</dbReference>
<evidence type="ECO:0000259" key="5">
    <source>
        <dbReference type="SMART" id="SM00646"/>
    </source>
</evidence>
<reference evidence="6 7" key="1">
    <citation type="journal article" date="2015" name="Genome Announc.">
        <title>Expanding the biotechnology potential of lactobacilli through comparative genomics of 213 strains and associated genera.</title>
        <authorList>
            <person name="Sun Z."/>
            <person name="Harris H.M."/>
            <person name="McCann A."/>
            <person name="Guo C."/>
            <person name="Argimon S."/>
            <person name="Zhang W."/>
            <person name="Yang X."/>
            <person name="Jeffery I.B."/>
            <person name="Cooney J.C."/>
            <person name="Kagawa T.F."/>
            <person name="Liu W."/>
            <person name="Song Y."/>
            <person name="Salvetti E."/>
            <person name="Wrobel A."/>
            <person name="Rasinkangas P."/>
            <person name="Parkhill J."/>
            <person name="Rea M.C."/>
            <person name="O'Sullivan O."/>
            <person name="Ritari J."/>
            <person name="Douillard F.P."/>
            <person name="Paul Ross R."/>
            <person name="Yang R."/>
            <person name="Briner A.E."/>
            <person name="Felis G.E."/>
            <person name="de Vos W.M."/>
            <person name="Barrangou R."/>
            <person name="Klaenhammer T.R."/>
            <person name="Caufield P.W."/>
            <person name="Cui Y."/>
            <person name="Zhang H."/>
            <person name="O'Toole P.W."/>
        </authorList>
    </citation>
    <scope>NUCLEOTIDE SEQUENCE [LARGE SCALE GENOMIC DNA]</scope>
    <source>
        <strain evidence="6 7">DSM 22467</strain>
    </source>
</reference>
<dbReference type="InterPro" id="IPR002508">
    <property type="entry name" value="MurNAc-LAA_cat"/>
</dbReference>
<evidence type="ECO:0000256" key="1">
    <source>
        <dbReference type="ARBA" id="ARBA00022801"/>
    </source>
</evidence>
<evidence type="ECO:0000313" key="6">
    <source>
        <dbReference type="EMBL" id="KRO03771.1"/>
    </source>
</evidence>
<evidence type="ECO:0000259" key="4">
    <source>
        <dbReference type="SMART" id="SM00287"/>
    </source>
</evidence>
<feature type="domain" description="SH3b" evidence="4">
    <location>
        <begin position="36"/>
        <end position="99"/>
    </location>
</feature>